<dbReference type="InterPro" id="IPR011547">
    <property type="entry name" value="SLC26A/SulP_dom"/>
</dbReference>
<name>A0A9N9PUQ2_9HELO</name>
<feature type="transmembrane region" description="Helical" evidence="5">
    <location>
        <begin position="65"/>
        <end position="85"/>
    </location>
</feature>
<evidence type="ECO:0000256" key="4">
    <source>
        <dbReference type="ARBA" id="ARBA00023136"/>
    </source>
</evidence>
<proteinExistence type="predicted"/>
<feature type="transmembrane region" description="Helical" evidence="5">
    <location>
        <begin position="452"/>
        <end position="469"/>
    </location>
</feature>
<evidence type="ECO:0000313" key="8">
    <source>
        <dbReference type="Proteomes" id="UP000696280"/>
    </source>
</evidence>
<dbReference type="GO" id="GO:0055085">
    <property type="term" value="P:transmembrane transport"/>
    <property type="evidence" value="ECO:0007669"/>
    <property type="project" value="InterPro"/>
</dbReference>
<protein>
    <recommendedName>
        <fullName evidence="6">STAS domain-containing protein</fullName>
    </recommendedName>
</protein>
<dbReference type="CDD" id="cd07042">
    <property type="entry name" value="STAS_SulP_like_sulfate_transporter"/>
    <property type="match status" value="1"/>
</dbReference>
<comment type="caution">
    <text evidence="7">The sequence shown here is derived from an EMBL/GenBank/DDBJ whole genome shotgun (WGS) entry which is preliminary data.</text>
</comment>
<dbReference type="AlphaFoldDB" id="A0A9N9PUQ2"/>
<dbReference type="OrthoDB" id="288203at2759"/>
<feature type="domain" description="STAS" evidence="6">
    <location>
        <begin position="499"/>
        <end position="646"/>
    </location>
</feature>
<feature type="transmembrane region" description="Helical" evidence="5">
    <location>
        <begin position="219"/>
        <end position="237"/>
    </location>
</feature>
<accession>A0A9N9PUQ2</accession>
<dbReference type="InterPro" id="IPR002645">
    <property type="entry name" value="STAS_dom"/>
</dbReference>
<feature type="transmembrane region" description="Helical" evidence="5">
    <location>
        <begin position="374"/>
        <end position="392"/>
    </location>
</feature>
<dbReference type="GO" id="GO:0016020">
    <property type="term" value="C:membrane"/>
    <property type="evidence" value="ECO:0007669"/>
    <property type="project" value="UniProtKB-SubCell"/>
</dbReference>
<dbReference type="Pfam" id="PF00916">
    <property type="entry name" value="Sulfate_transp"/>
    <property type="match status" value="1"/>
</dbReference>
<evidence type="ECO:0000256" key="3">
    <source>
        <dbReference type="ARBA" id="ARBA00022989"/>
    </source>
</evidence>
<dbReference type="SUPFAM" id="SSF52091">
    <property type="entry name" value="SpoIIaa-like"/>
    <property type="match status" value="1"/>
</dbReference>
<dbReference type="Proteomes" id="UP000696280">
    <property type="component" value="Unassembled WGS sequence"/>
</dbReference>
<evidence type="ECO:0000256" key="5">
    <source>
        <dbReference type="SAM" id="Phobius"/>
    </source>
</evidence>
<reference evidence="7" key="1">
    <citation type="submission" date="2021-07" db="EMBL/GenBank/DDBJ databases">
        <authorList>
            <person name="Durling M."/>
        </authorList>
    </citation>
    <scope>NUCLEOTIDE SEQUENCE</scope>
</reference>
<feature type="transmembrane region" description="Helical" evidence="5">
    <location>
        <begin position="341"/>
        <end position="362"/>
    </location>
</feature>
<feature type="transmembrane region" description="Helical" evidence="5">
    <location>
        <begin position="172"/>
        <end position="193"/>
    </location>
</feature>
<gene>
    <name evidence="7" type="ORF">HYFRA_00004667</name>
</gene>
<keyword evidence="3 5" id="KW-1133">Transmembrane helix</keyword>
<feature type="transmembrane region" description="Helical" evidence="5">
    <location>
        <begin position="246"/>
        <end position="270"/>
    </location>
</feature>
<keyword evidence="4 5" id="KW-0472">Membrane</keyword>
<dbReference type="EMBL" id="CAJVRL010000057">
    <property type="protein sequence ID" value="CAG8954742.1"/>
    <property type="molecule type" value="Genomic_DNA"/>
</dbReference>
<dbReference type="PANTHER" id="PTHR11814">
    <property type="entry name" value="SULFATE TRANSPORTER"/>
    <property type="match status" value="1"/>
</dbReference>
<dbReference type="InterPro" id="IPR001902">
    <property type="entry name" value="SLC26A/SulP_fam"/>
</dbReference>
<evidence type="ECO:0000259" key="6">
    <source>
        <dbReference type="PROSITE" id="PS50801"/>
    </source>
</evidence>
<organism evidence="7 8">
    <name type="scientific">Hymenoscyphus fraxineus</name>
    <dbReference type="NCBI Taxonomy" id="746836"/>
    <lineage>
        <taxon>Eukaryota</taxon>
        <taxon>Fungi</taxon>
        <taxon>Dikarya</taxon>
        <taxon>Ascomycota</taxon>
        <taxon>Pezizomycotina</taxon>
        <taxon>Leotiomycetes</taxon>
        <taxon>Helotiales</taxon>
        <taxon>Helotiaceae</taxon>
        <taxon>Hymenoscyphus</taxon>
    </lineage>
</organism>
<sequence length="677" mass="73689">MDNFRRKWTNTISQIQKDENLARAGYGLSRGARALPGASGKYIIGKFPIIHWLPKYSPKWLFPDVVAGITVGLLLIPQALAYAALAKIPLQDGLLASWLPGVLYVVMGTTKDVSTGPTSIIGLLTGQIVVELADRVNPATTAATVAFSIGIVCLLTGLLKLGWLLNFVSNPVLTGFITGAAIIIITGQIPAMLGESGAPAPWIEQIPFIFRNIMKSKPYTVLIGFSSLFLLLVLQIIGQKWGKKSIIVWAIATSRNAIVLGLFTGLSFALNRNRDEPLWGLTGKIPSGLQRPSLPTLENIRLIFPKTVPVFIAASLEHIAICTSFGRRNAYQVDNSQELTYLGLTNMLNGIFGGMGVGGAISRSSVNSESGVRSPLGGLFTGGVVLAGIFFLTTTLFWIPKATLAAVIIIAVFKIVPSPREYIGFWRASFVDLVASLGTAVITLLLSAELGIGFGVVFMVAYSLVRLVFARARPLGLRDLEVRFHGSRGGLEPLGLDVGTCVVAIESGVFFLNAARIKRDILVSIREGFIVENSKKERGWSDNKVDDGKLKGLIENPSLKVLVLDFSSVDFLDATAVDMFHELREELRAADLEVELRFVALNGPVRKRFERVGWKFLNCWEVASGRKGSGDMVKTFEDLRDAIVEVRIREWRGGKDDEEHLKKGDRGVSVYYVGSKA</sequence>
<dbReference type="Pfam" id="PF01740">
    <property type="entry name" value="STAS"/>
    <property type="match status" value="1"/>
</dbReference>
<comment type="subcellular location">
    <subcellularLocation>
        <location evidence="1">Membrane</location>
        <topology evidence="1">Multi-pass membrane protein</topology>
    </subcellularLocation>
</comment>
<evidence type="ECO:0000256" key="1">
    <source>
        <dbReference type="ARBA" id="ARBA00004141"/>
    </source>
</evidence>
<keyword evidence="2 5" id="KW-0812">Transmembrane</keyword>
<keyword evidence="8" id="KW-1185">Reference proteome</keyword>
<feature type="transmembrane region" description="Helical" evidence="5">
    <location>
        <begin position="428"/>
        <end position="446"/>
    </location>
</feature>
<dbReference type="Gene3D" id="3.30.750.24">
    <property type="entry name" value="STAS domain"/>
    <property type="match status" value="1"/>
</dbReference>
<feature type="transmembrane region" description="Helical" evidence="5">
    <location>
        <begin position="142"/>
        <end position="165"/>
    </location>
</feature>
<dbReference type="PROSITE" id="PS50801">
    <property type="entry name" value="STAS"/>
    <property type="match status" value="1"/>
</dbReference>
<dbReference type="InterPro" id="IPR036513">
    <property type="entry name" value="STAS_dom_sf"/>
</dbReference>
<evidence type="ECO:0000256" key="2">
    <source>
        <dbReference type="ARBA" id="ARBA00022692"/>
    </source>
</evidence>
<evidence type="ECO:0000313" key="7">
    <source>
        <dbReference type="EMBL" id="CAG8954742.1"/>
    </source>
</evidence>